<dbReference type="Gene3D" id="3.40.50.150">
    <property type="entry name" value="Vaccinia Virus protein VP39"/>
    <property type="match status" value="1"/>
</dbReference>
<evidence type="ECO:0000259" key="6">
    <source>
        <dbReference type="PROSITE" id="PS51006"/>
    </source>
</evidence>
<feature type="binding site" evidence="4">
    <location>
        <position position="31"/>
    </location>
    <ligand>
        <name>S-methyl-5'-thioadenosine</name>
        <dbReference type="ChEBI" id="CHEBI:17509"/>
    </ligand>
</feature>
<dbReference type="HAMAP" id="MF_00198">
    <property type="entry name" value="Spermidine_synth"/>
    <property type="match status" value="1"/>
</dbReference>
<comment type="similarity">
    <text evidence="1 4">Belongs to the spermidine/spermine synthase family.</text>
</comment>
<evidence type="ECO:0000256" key="2">
    <source>
        <dbReference type="ARBA" id="ARBA00022679"/>
    </source>
</evidence>
<dbReference type="GO" id="GO:0004766">
    <property type="term" value="F:spermidine synthase activity"/>
    <property type="evidence" value="ECO:0007669"/>
    <property type="project" value="UniProtKB-UniRule"/>
</dbReference>
<keyword evidence="3 4" id="KW-0620">Polyamine biosynthesis</keyword>
<comment type="pathway">
    <text evidence="4">Amine and polyamine biosynthesis; spermidine biosynthesis; spermidine from putrescine: step 1/1.</text>
</comment>
<dbReference type="InterPro" id="IPR030374">
    <property type="entry name" value="PABS"/>
</dbReference>
<keyword evidence="8" id="KW-1185">Reference proteome</keyword>
<feature type="binding site" evidence="4">
    <location>
        <position position="107"/>
    </location>
    <ligand>
        <name>S-methyl-5'-thioadenosine</name>
        <dbReference type="ChEBI" id="CHEBI:17509"/>
    </ligand>
</feature>
<proteinExistence type="inferred from homology"/>
<dbReference type="InterPro" id="IPR037163">
    <property type="entry name" value="Spermidine_synt_N_sf"/>
</dbReference>
<dbReference type="Pfam" id="PF01564">
    <property type="entry name" value="Spermine_synth"/>
    <property type="match status" value="1"/>
</dbReference>
<dbReference type="InterPro" id="IPR035246">
    <property type="entry name" value="Spermidine_synt_N"/>
</dbReference>
<accession>A0A6N9TTP5</accession>
<feature type="active site" description="Proton acceptor" evidence="4 5">
    <location>
        <position position="159"/>
    </location>
</feature>
<reference evidence="7 8" key="1">
    <citation type="submission" date="2020-02" db="EMBL/GenBank/DDBJ databases">
        <title>Comparative genomics of sulfur disproportionating microorganisms.</title>
        <authorList>
            <person name="Ward L.M."/>
            <person name="Bertran E."/>
            <person name="Johnston D.T."/>
        </authorList>
    </citation>
    <scope>NUCLEOTIDE SEQUENCE [LARGE SCALE GENOMIC DNA]</scope>
    <source>
        <strain evidence="7 8">DSM 100025</strain>
    </source>
</reference>
<gene>
    <name evidence="4 7" type="primary">speE</name>
    <name evidence="7" type="ORF">G3N55_09710</name>
</gene>
<dbReference type="PANTHER" id="PTHR11558:SF11">
    <property type="entry name" value="SPERMIDINE SYNTHASE"/>
    <property type="match status" value="1"/>
</dbReference>
<organism evidence="7 8">
    <name type="scientific">Dissulfurirhabdus thermomarina</name>
    <dbReference type="NCBI Taxonomy" id="1765737"/>
    <lineage>
        <taxon>Bacteria</taxon>
        <taxon>Deltaproteobacteria</taxon>
        <taxon>Dissulfurirhabdaceae</taxon>
        <taxon>Dissulfurirhabdus</taxon>
    </lineage>
</organism>
<comment type="subunit">
    <text evidence="4">Homodimer or homotetramer.</text>
</comment>
<evidence type="ECO:0000313" key="8">
    <source>
        <dbReference type="Proteomes" id="UP000469346"/>
    </source>
</evidence>
<dbReference type="GO" id="GO:0008295">
    <property type="term" value="P:spermidine biosynthetic process"/>
    <property type="evidence" value="ECO:0007669"/>
    <property type="project" value="UniProtKB-UniRule"/>
</dbReference>
<dbReference type="Gene3D" id="2.30.140.10">
    <property type="entry name" value="Spermidine synthase, tetramerisation domain"/>
    <property type="match status" value="1"/>
</dbReference>
<name>A0A6N9TTP5_DISTH</name>
<dbReference type="Proteomes" id="UP000469346">
    <property type="component" value="Unassembled WGS sequence"/>
</dbReference>
<dbReference type="NCBIfam" id="TIGR00417">
    <property type="entry name" value="speE"/>
    <property type="match status" value="1"/>
</dbReference>
<sequence>MTRHLWSERVGRGFLHSYDVEILHEERTPYQHLQVFHTPLWGRMLVLDGIVQLTEGDEAVYHEMMVHVPLSGLARPPEKVLVIGGGDGGAMREVLRHDSVRRAVQVELDEAVIRACRKYLPEITCDWNDPRVTLVIGDGARYMAEAAERGETFDVILIDSTDPVGPSMVLFERPFHEALRRCLAEDGAAVRQASLPFSMPDVMPFVMARFREVFPWAAPYRAPVPTYGDEMAFVAGTRDGASLSEPRENRLGRYYNPDCHRAAFALPTWWHDRIADYRDDGRVPVVIA</sequence>
<dbReference type="UniPathway" id="UPA00248">
    <property type="reaction ID" value="UER00314"/>
</dbReference>
<dbReference type="PROSITE" id="PS51006">
    <property type="entry name" value="PABS_2"/>
    <property type="match status" value="1"/>
</dbReference>
<feature type="binding site" evidence="4">
    <location>
        <position position="166"/>
    </location>
    <ligand>
        <name>S-methyl-5'-thioadenosine</name>
        <dbReference type="ChEBI" id="CHEBI:17509"/>
    </ligand>
</feature>
<keyword evidence="4" id="KW-0745">Spermidine biosynthesis</keyword>
<evidence type="ECO:0000256" key="1">
    <source>
        <dbReference type="ARBA" id="ARBA00007867"/>
    </source>
</evidence>
<feature type="binding site" evidence="4">
    <location>
        <position position="62"/>
    </location>
    <ligand>
        <name>spermidine</name>
        <dbReference type="ChEBI" id="CHEBI:57834"/>
    </ligand>
</feature>
<feature type="binding site" evidence="4">
    <location>
        <position position="87"/>
    </location>
    <ligand>
        <name>spermidine</name>
        <dbReference type="ChEBI" id="CHEBI:57834"/>
    </ligand>
</feature>
<dbReference type="PANTHER" id="PTHR11558">
    <property type="entry name" value="SPERMIDINE/SPERMINE SYNTHASE"/>
    <property type="match status" value="1"/>
</dbReference>
<dbReference type="RefSeq" id="WP_163299230.1">
    <property type="nucleotide sequence ID" value="NZ_JAAGRR010000121.1"/>
</dbReference>
<evidence type="ECO:0000313" key="7">
    <source>
        <dbReference type="EMBL" id="NDY43114.1"/>
    </source>
</evidence>
<protein>
    <recommendedName>
        <fullName evidence="4">Polyamine aminopropyltransferase</fullName>
    </recommendedName>
    <alternativeName>
        <fullName evidence="4">Putrescine aminopropyltransferase</fullName>
        <shortName evidence="4">PAPT</shortName>
    </alternativeName>
    <alternativeName>
        <fullName evidence="4">Spermidine synthase</fullName>
        <shortName evidence="4">SPDS</shortName>
        <shortName evidence="4">SPDSY</shortName>
        <ecNumber evidence="4">2.5.1.16</ecNumber>
    </alternativeName>
</protein>
<evidence type="ECO:0000256" key="3">
    <source>
        <dbReference type="ARBA" id="ARBA00023115"/>
    </source>
</evidence>
<feature type="binding site" evidence="4">
    <location>
        <begin position="138"/>
        <end position="139"/>
    </location>
    <ligand>
        <name>S-methyl-5'-thioadenosine</name>
        <dbReference type="ChEBI" id="CHEBI:17509"/>
    </ligand>
</feature>
<dbReference type="InterPro" id="IPR001045">
    <property type="entry name" value="Spermi_synthase"/>
</dbReference>
<dbReference type="SUPFAM" id="SSF53335">
    <property type="entry name" value="S-adenosyl-L-methionine-dependent methyltransferases"/>
    <property type="match status" value="1"/>
</dbReference>
<dbReference type="NCBIfam" id="NF002010">
    <property type="entry name" value="PRK00811.1"/>
    <property type="match status" value="1"/>
</dbReference>
<comment type="caution">
    <text evidence="7">The sequence shown here is derived from an EMBL/GenBank/DDBJ whole genome shotgun (WGS) entry which is preliminary data.</text>
</comment>
<dbReference type="Pfam" id="PF17284">
    <property type="entry name" value="Spermine_synt_N"/>
    <property type="match status" value="1"/>
</dbReference>
<comment type="catalytic activity">
    <reaction evidence="4">
        <text>S-adenosyl 3-(methylsulfanyl)propylamine + putrescine = S-methyl-5'-thioadenosine + spermidine + H(+)</text>
        <dbReference type="Rhea" id="RHEA:12721"/>
        <dbReference type="ChEBI" id="CHEBI:15378"/>
        <dbReference type="ChEBI" id="CHEBI:17509"/>
        <dbReference type="ChEBI" id="CHEBI:57443"/>
        <dbReference type="ChEBI" id="CHEBI:57834"/>
        <dbReference type="ChEBI" id="CHEBI:326268"/>
        <dbReference type="EC" id="2.5.1.16"/>
    </reaction>
</comment>
<keyword evidence="2 4" id="KW-0808">Transferase</keyword>
<comment type="function">
    <text evidence="4">Catalyzes the irreversible transfer of a propylamine group from the amino donor S-adenosylmethioninamine (decarboxy-AdoMet) to putrescine (1,4-diaminobutane) to yield spermidine.</text>
</comment>
<dbReference type="InterPro" id="IPR029063">
    <property type="entry name" value="SAM-dependent_MTases_sf"/>
</dbReference>
<dbReference type="EMBL" id="JAAGRR010000121">
    <property type="protein sequence ID" value="NDY43114.1"/>
    <property type="molecule type" value="Genomic_DNA"/>
</dbReference>
<dbReference type="EC" id="2.5.1.16" evidence="4"/>
<feature type="domain" description="PABS" evidence="6">
    <location>
        <begin position="4"/>
        <end position="238"/>
    </location>
</feature>
<evidence type="ECO:0000256" key="5">
    <source>
        <dbReference type="PROSITE-ProRule" id="PRU00354"/>
    </source>
</evidence>
<evidence type="ECO:0000256" key="4">
    <source>
        <dbReference type="HAMAP-Rule" id="MF_00198"/>
    </source>
</evidence>
<feature type="binding site" evidence="4">
    <location>
        <begin position="159"/>
        <end position="162"/>
    </location>
    <ligand>
        <name>spermidine</name>
        <dbReference type="ChEBI" id="CHEBI:57834"/>
    </ligand>
</feature>
<dbReference type="CDD" id="cd02440">
    <property type="entry name" value="AdoMet_MTases"/>
    <property type="match status" value="1"/>
</dbReference>
<dbReference type="AlphaFoldDB" id="A0A6N9TTP5"/>